<evidence type="ECO:0000256" key="1">
    <source>
        <dbReference type="SAM" id="MobiDB-lite"/>
    </source>
</evidence>
<organism evidence="3 4">
    <name type="scientific">Heligmosomoides polygyrus</name>
    <name type="common">Parasitic roundworm</name>
    <dbReference type="NCBI Taxonomy" id="6339"/>
    <lineage>
        <taxon>Eukaryota</taxon>
        <taxon>Metazoa</taxon>
        <taxon>Ecdysozoa</taxon>
        <taxon>Nematoda</taxon>
        <taxon>Chromadorea</taxon>
        <taxon>Rhabditida</taxon>
        <taxon>Rhabditina</taxon>
        <taxon>Rhabditomorpha</taxon>
        <taxon>Strongyloidea</taxon>
        <taxon>Heligmosomidae</taxon>
        <taxon>Heligmosomoides</taxon>
    </lineage>
</organism>
<reference evidence="2 3" key="1">
    <citation type="submission" date="2018-11" db="EMBL/GenBank/DDBJ databases">
        <authorList>
            <consortium name="Pathogen Informatics"/>
        </authorList>
    </citation>
    <scope>NUCLEOTIDE SEQUENCE [LARGE SCALE GENOMIC DNA]</scope>
</reference>
<dbReference type="EMBL" id="UZAH01025402">
    <property type="protein sequence ID" value="VDO63194.1"/>
    <property type="molecule type" value="Genomic_DNA"/>
</dbReference>
<feature type="compositionally biased region" description="Basic and acidic residues" evidence="1">
    <location>
        <begin position="64"/>
        <end position="91"/>
    </location>
</feature>
<dbReference type="WBParaSite" id="HPBE_0000503601-mRNA-1">
    <property type="protein sequence ID" value="HPBE_0000503601-mRNA-1"/>
    <property type="gene ID" value="HPBE_0000503601"/>
</dbReference>
<accession>A0A3P7XY75</accession>
<gene>
    <name evidence="2" type="ORF">HPBE_LOCUS5037</name>
</gene>
<feature type="region of interest" description="Disordered" evidence="1">
    <location>
        <begin position="56"/>
        <end position="91"/>
    </location>
</feature>
<sequence length="91" mass="10565">MVDRSGVLRVNCKSTDRPRLVRVECEKRFDGERWKNRAEKPCIQSAAFTLKSAAAAAESSSEEALNRRERVADAKRRQTNHRRDMAWPRSY</sequence>
<evidence type="ECO:0000313" key="2">
    <source>
        <dbReference type="EMBL" id="VDO63194.1"/>
    </source>
</evidence>
<reference evidence="4" key="2">
    <citation type="submission" date="2019-09" db="UniProtKB">
        <authorList>
            <consortium name="WormBaseParasite"/>
        </authorList>
    </citation>
    <scope>IDENTIFICATION</scope>
</reference>
<evidence type="ECO:0000313" key="4">
    <source>
        <dbReference type="WBParaSite" id="HPBE_0000503601-mRNA-1"/>
    </source>
</evidence>
<dbReference type="AlphaFoldDB" id="A0A183FF12"/>
<proteinExistence type="predicted"/>
<evidence type="ECO:0000313" key="3">
    <source>
        <dbReference type="Proteomes" id="UP000050761"/>
    </source>
</evidence>
<name>A0A183FF12_HELPZ</name>
<protein>
    <submittedName>
        <fullName evidence="2 4">Uncharacterized protein</fullName>
    </submittedName>
</protein>
<keyword evidence="3" id="KW-1185">Reference proteome</keyword>
<dbReference type="Proteomes" id="UP000050761">
    <property type="component" value="Unassembled WGS sequence"/>
</dbReference>
<accession>A0A183FF12</accession>